<evidence type="ECO:0000256" key="5">
    <source>
        <dbReference type="ARBA" id="ARBA00022840"/>
    </source>
</evidence>
<feature type="compositionally biased region" description="Polar residues" evidence="7">
    <location>
        <begin position="363"/>
        <end position="378"/>
    </location>
</feature>
<feature type="compositionally biased region" description="Low complexity" evidence="7">
    <location>
        <begin position="562"/>
        <end position="580"/>
    </location>
</feature>
<dbReference type="GO" id="GO:0005524">
    <property type="term" value="F:ATP binding"/>
    <property type="evidence" value="ECO:0007669"/>
    <property type="project" value="UniProtKB-UniRule"/>
</dbReference>
<dbReference type="Gene3D" id="1.10.510.10">
    <property type="entry name" value="Transferase(Phosphotransferase) domain 1"/>
    <property type="match status" value="1"/>
</dbReference>
<keyword evidence="5 6" id="KW-0067">ATP-binding</keyword>
<feature type="domain" description="AGC-kinase C-terminal" evidence="9">
    <location>
        <begin position="283"/>
        <end position="364"/>
    </location>
</feature>
<evidence type="ECO:0000259" key="8">
    <source>
        <dbReference type="PROSITE" id="PS50011"/>
    </source>
</evidence>
<feature type="region of interest" description="Disordered" evidence="7">
    <location>
        <begin position="448"/>
        <end position="667"/>
    </location>
</feature>
<dbReference type="PANTHER" id="PTHR24355">
    <property type="entry name" value="G PROTEIN-COUPLED RECEPTOR KINASE/RIBOSOMAL PROTEIN S6 KINASE"/>
    <property type="match status" value="1"/>
</dbReference>
<organism evidence="10 11">
    <name type="scientific">Linnemannia schmuckeri</name>
    <dbReference type="NCBI Taxonomy" id="64567"/>
    <lineage>
        <taxon>Eukaryota</taxon>
        <taxon>Fungi</taxon>
        <taxon>Fungi incertae sedis</taxon>
        <taxon>Mucoromycota</taxon>
        <taxon>Mortierellomycotina</taxon>
        <taxon>Mortierellomycetes</taxon>
        <taxon>Mortierellales</taxon>
        <taxon>Mortierellaceae</taxon>
        <taxon>Linnemannia</taxon>
    </lineage>
</organism>
<accession>A0A9P5S8W8</accession>
<feature type="compositionally biased region" description="Low complexity" evidence="7">
    <location>
        <begin position="470"/>
        <end position="480"/>
    </location>
</feature>
<dbReference type="GO" id="GO:0009966">
    <property type="term" value="P:regulation of signal transduction"/>
    <property type="evidence" value="ECO:0007669"/>
    <property type="project" value="TreeGrafter"/>
</dbReference>
<feature type="compositionally biased region" description="Low complexity" evidence="7">
    <location>
        <begin position="595"/>
        <end position="615"/>
    </location>
</feature>
<feature type="compositionally biased region" description="Low complexity" evidence="7">
    <location>
        <begin position="716"/>
        <end position="744"/>
    </location>
</feature>
<proteinExistence type="predicted"/>
<feature type="compositionally biased region" description="Basic residues" evidence="7">
    <location>
        <begin position="384"/>
        <end position="394"/>
    </location>
</feature>
<evidence type="ECO:0000256" key="3">
    <source>
        <dbReference type="ARBA" id="ARBA00022741"/>
    </source>
</evidence>
<protein>
    <submittedName>
        <fullName evidence="10">Uncharacterized protein</fullName>
    </submittedName>
</protein>
<keyword evidence="1" id="KW-0723">Serine/threonine-protein kinase</keyword>
<feature type="compositionally biased region" description="Low complexity" evidence="7">
    <location>
        <begin position="807"/>
        <end position="817"/>
    </location>
</feature>
<evidence type="ECO:0000313" key="10">
    <source>
        <dbReference type="EMBL" id="KAF9155365.1"/>
    </source>
</evidence>
<feature type="region of interest" description="Disordered" evidence="7">
    <location>
        <begin position="803"/>
        <end position="832"/>
    </location>
</feature>
<dbReference type="PROSITE" id="PS50011">
    <property type="entry name" value="PROTEIN_KINASE_DOM"/>
    <property type="match status" value="1"/>
</dbReference>
<dbReference type="InterPro" id="IPR000719">
    <property type="entry name" value="Prot_kinase_dom"/>
</dbReference>
<feature type="binding site" evidence="6">
    <location>
        <position position="51"/>
    </location>
    <ligand>
        <name>ATP</name>
        <dbReference type="ChEBI" id="CHEBI:30616"/>
    </ligand>
</feature>
<dbReference type="GO" id="GO:0004703">
    <property type="term" value="F:G protein-coupled receptor kinase activity"/>
    <property type="evidence" value="ECO:0007669"/>
    <property type="project" value="TreeGrafter"/>
</dbReference>
<dbReference type="SMART" id="SM00220">
    <property type="entry name" value="S_TKc"/>
    <property type="match status" value="1"/>
</dbReference>
<dbReference type="InterPro" id="IPR011009">
    <property type="entry name" value="Kinase-like_dom_sf"/>
</dbReference>
<keyword evidence="3 6" id="KW-0547">Nucleotide-binding</keyword>
<feature type="region of interest" description="Disordered" evidence="7">
    <location>
        <begin position="362"/>
        <end position="400"/>
    </location>
</feature>
<comment type="caution">
    <text evidence="10">The sequence shown here is derived from an EMBL/GenBank/DDBJ whole genome shotgun (WGS) entry which is preliminary data.</text>
</comment>
<feature type="compositionally biased region" description="Polar residues" evidence="7">
    <location>
        <begin position="510"/>
        <end position="523"/>
    </location>
</feature>
<keyword evidence="4" id="KW-0418">Kinase</keyword>
<feature type="region of interest" description="Disordered" evidence="7">
    <location>
        <begin position="702"/>
        <end position="760"/>
    </location>
</feature>
<feature type="compositionally biased region" description="Low complexity" evidence="7">
    <location>
        <begin position="489"/>
        <end position="504"/>
    </location>
</feature>
<dbReference type="Pfam" id="PF00069">
    <property type="entry name" value="Pkinase"/>
    <property type="match status" value="1"/>
</dbReference>
<evidence type="ECO:0000256" key="6">
    <source>
        <dbReference type="PROSITE-ProRule" id="PRU10141"/>
    </source>
</evidence>
<reference evidence="10" key="1">
    <citation type="journal article" date="2020" name="Fungal Divers.">
        <title>Resolving the Mortierellaceae phylogeny through synthesis of multi-gene phylogenetics and phylogenomics.</title>
        <authorList>
            <person name="Vandepol N."/>
            <person name="Liber J."/>
            <person name="Desiro A."/>
            <person name="Na H."/>
            <person name="Kennedy M."/>
            <person name="Barry K."/>
            <person name="Grigoriev I.V."/>
            <person name="Miller A.N."/>
            <person name="O'Donnell K."/>
            <person name="Stajich J.E."/>
            <person name="Bonito G."/>
        </authorList>
    </citation>
    <scope>NUCLEOTIDE SEQUENCE</scope>
    <source>
        <strain evidence="10">NRRL 6426</strain>
    </source>
</reference>
<dbReference type="InterPro" id="IPR017441">
    <property type="entry name" value="Protein_kinase_ATP_BS"/>
</dbReference>
<dbReference type="FunFam" id="3.30.200.20:FF:000354">
    <property type="entry name" value="AGC/YANK protein kinase"/>
    <property type="match status" value="1"/>
</dbReference>
<keyword evidence="2" id="KW-0808">Transferase</keyword>
<feature type="domain" description="Protein kinase" evidence="8">
    <location>
        <begin position="22"/>
        <end position="282"/>
    </location>
</feature>
<evidence type="ECO:0000259" key="9">
    <source>
        <dbReference type="PROSITE" id="PS51285"/>
    </source>
</evidence>
<name>A0A9P5S8W8_9FUNG</name>
<dbReference type="Proteomes" id="UP000748756">
    <property type="component" value="Unassembled WGS sequence"/>
</dbReference>
<dbReference type="InterPro" id="IPR008271">
    <property type="entry name" value="Ser/Thr_kinase_AS"/>
</dbReference>
<evidence type="ECO:0000256" key="1">
    <source>
        <dbReference type="ARBA" id="ARBA00022527"/>
    </source>
</evidence>
<dbReference type="EMBL" id="JAAAUQ010000070">
    <property type="protein sequence ID" value="KAF9155365.1"/>
    <property type="molecule type" value="Genomic_DNA"/>
</dbReference>
<dbReference type="PANTHER" id="PTHR24355:SF30">
    <property type="entry name" value="SERINE_THREONINE-PROTEIN KINASE 32B ISOFORM X1"/>
    <property type="match status" value="1"/>
</dbReference>
<dbReference type="AlphaFoldDB" id="A0A9P5S8W8"/>
<feature type="compositionally biased region" description="Low complexity" evidence="7">
    <location>
        <begin position="637"/>
        <end position="649"/>
    </location>
</feature>
<dbReference type="GO" id="GO:0007186">
    <property type="term" value="P:G protein-coupled receptor signaling pathway"/>
    <property type="evidence" value="ECO:0007669"/>
    <property type="project" value="TreeGrafter"/>
</dbReference>
<dbReference type="Gene3D" id="3.30.200.20">
    <property type="entry name" value="Phosphorylase Kinase, domain 1"/>
    <property type="match status" value="1"/>
</dbReference>
<dbReference type="SUPFAM" id="SSF56112">
    <property type="entry name" value="Protein kinase-like (PK-like)"/>
    <property type="match status" value="1"/>
</dbReference>
<evidence type="ECO:0000313" key="11">
    <source>
        <dbReference type="Proteomes" id="UP000748756"/>
    </source>
</evidence>
<evidence type="ECO:0000256" key="4">
    <source>
        <dbReference type="ARBA" id="ARBA00022777"/>
    </source>
</evidence>
<dbReference type="PROSITE" id="PS00107">
    <property type="entry name" value="PROTEIN_KINASE_ATP"/>
    <property type="match status" value="1"/>
</dbReference>
<dbReference type="InterPro" id="IPR000961">
    <property type="entry name" value="AGC-kinase_C"/>
</dbReference>
<dbReference type="PROSITE" id="PS51285">
    <property type="entry name" value="AGC_KINASE_CTER"/>
    <property type="match status" value="1"/>
</dbReference>
<dbReference type="OrthoDB" id="354826at2759"/>
<evidence type="ECO:0000256" key="7">
    <source>
        <dbReference type="SAM" id="MobiDB-lite"/>
    </source>
</evidence>
<dbReference type="FunFam" id="1.10.510.10:FF:000469">
    <property type="entry name" value="Serine/threonine-protein kinase 32B"/>
    <property type="match status" value="1"/>
</dbReference>
<dbReference type="GO" id="GO:0001664">
    <property type="term" value="F:G protein-coupled receptor binding"/>
    <property type="evidence" value="ECO:0007669"/>
    <property type="project" value="TreeGrafter"/>
</dbReference>
<sequence>MGAGCCKEEAIDFTSEIELSHFHLLRSVGKGAFGKVRVVQHKKTKEIYALKYINKAKCIRMRAVENIIQERRLLEEVEFSLICNLRYAFQDDENLFMVLDLMLGGDLRFHLERAGPMKEDVVRFYVAELALALDALHSRRIIHRDLKPDNVLLDEHGHAHLTDFNIAVYYNPTKPLVSIAGSMAYMAPEVLLRKGYFESVDWWSLGVVMFELLFGRRPFRGKSNDLLTNSILRDPLPFPENVDDIISAPCLDVLSKLCERDISKRLGCTPEGLDAFKQHPWFQNIEWDKLVTKEATPPFEPDSKRANFDATHELEELLMEDNPLKAKKRAQTSPEVELSSEMQLMEDKFIIYDFTKVKRSHSLSRPTAASSGNKSLLRSGSVGHGHHGHHHNHHESKMSMSSATLDGVLNARNSFGRIEHLPSMAIAGANATGPGAAAIAQAPAKMFRPESPSDLVGQERFNPDEDQLDLTTTSLTTTTTASGEQNIVSAPPSSGKSISSSGGPHHFQPLSKSPSRETQNTVVQPAEEYEFVHEEQRERGVEESVAARAVKPTSAGSRTLGASQQQQQQEQQLATTTAATRDPTNRVQFHYTDATIPSSPTNSSGSSSLSTPATTYNNSPAPSHPQKHGAAGTVLFSSSDSGTSLSTMGGPFGGSNATPLMDPEAIPNTPVTLRARALRGREPSQSHTGSGAPKGGRAFELSSQAQHERHQHHPHGQQQAQTQTQQQQRQQQHQHLTHQKTTSQISGHGRPMSAYTTSTSNAGSFHEAMMEFQETRSMTLAYQPHPFRASISGGFEGLTGGLRKGSLDGLSSGGNSSLPPPLPPTGSKANHGGSVAVVTAEPSPSGEAIKINGGPDMATISL</sequence>
<feature type="compositionally biased region" description="Basic and acidic residues" evidence="7">
    <location>
        <begin position="530"/>
        <end position="542"/>
    </location>
</feature>
<keyword evidence="11" id="KW-1185">Reference proteome</keyword>
<evidence type="ECO:0000256" key="2">
    <source>
        <dbReference type="ARBA" id="ARBA00022679"/>
    </source>
</evidence>
<gene>
    <name evidence="10" type="ORF">BG015_010123</name>
</gene>
<dbReference type="PROSITE" id="PS00108">
    <property type="entry name" value="PROTEIN_KINASE_ST"/>
    <property type="match status" value="1"/>
</dbReference>